<name>A0A859FDJ3_9BACI</name>
<dbReference type="Proteomes" id="UP000318138">
    <property type="component" value="Chromosome"/>
</dbReference>
<dbReference type="Pfam" id="PF12389">
    <property type="entry name" value="Peptidase_M73"/>
    <property type="match status" value="1"/>
</dbReference>
<accession>A0A859FDJ3</accession>
<dbReference type="AlphaFoldDB" id="A0A859FDJ3"/>
<dbReference type="KEGG" id="psua:FLK61_29690"/>
<dbReference type="RefSeq" id="WP_176008938.1">
    <property type="nucleotide sequence ID" value="NZ_CP041372.2"/>
</dbReference>
<organism evidence="1 2">
    <name type="scientific">Paenalkalicoccus suaedae</name>
    <dbReference type="NCBI Taxonomy" id="2592382"/>
    <lineage>
        <taxon>Bacteria</taxon>
        <taxon>Bacillati</taxon>
        <taxon>Bacillota</taxon>
        <taxon>Bacilli</taxon>
        <taxon>Bacillales</taxon>
        <taxon>Bacillaceae</taxon>
        <taxon>Paenalkalicoccus</taxon>
    </lineage>
</organism>
<proteinExistence type="predicted"/>
<dbReference type="NCBIfam" id="TIGR04088">
    <property type="entry name" value="cognate_SipW"/>
    <property type="match status" value="1"/>
</dbReference>
<evidence type="ECO:0000313" key="2">
    <source>
        <dbReference type="Proteomes" id="UP000318138"/>
    </source>
</evidence>
<reference evidence="2" key="1">
    <citation type="submission" date="2019-07" db="EMBL/GenBank/DDBJ databases">
        <title>Bacillus alkalisoli sp. nov. isolated from saline soil.</title>
        <authorList>
            <person name="Sun J.-Q."/>
            <person name="Xu L."/>
        </authorList>
    </citation>
    <scope>NUCLEOTIDE SEQUENCE [LARGE SCALE GENOMIC DNA]</scope>
    <source>
        <strain evidence="2">M4U3P1</strain>
    </source>
</reference>
<protein>
    <recommendedName>
        <fullName evidence="3">Spore coat protein</fullName>
    </recommendedName>
</protein>
<evidence type="ECO:0000313" key="1">
    <source>
        <dbReference type="EMBL" id="QKS70901.1"/>
    </source>
</evidence>
<gene>
    <name evidence="1" type="ORF">FLK61_29690</name>
</gene>
<keyword evidence="2" id="KW-1185">Reference proteome</keyword>
<dbReference type="InterPro" id="IPR022121">
    <property type="entry name" value="Peptidase_M73_camelysin"/>
</dbReference>
<sequence>MEMKKKIGVGVLTGMIGLSLVGGGTWAAFNDVEQLSGSFATGELDFTITDRTAGEDGSFVLFEDANLKPGDELHRTITFRNNGSLHIDKLLVHVDEGVFAQDFSSIPNSAELSAAKAEYEGEFGSIEDAFLDQFVITFLESDRAAGNLVNPVTIPGARFSLLDLKEKNYTGKIRSEYITNGDLDLSTTRGLEVGDQDVIKFEIEFENDDERIGSGGGTDRLFKQNVFQGASMNFGLSIEATQDEGFVGTEDGELETRNGLYQGN</sequence>
<evidence type="ECO:0008006" key="3">
    <source>
        <dbReference type="Google" id="ProtNLM"/>
    </source>
</evidence>
<dbReference type="InterPro" id="IPR023833">
    <property type="entry name" value="Signal_pept_SipW-depend-type"/>
</dbReference>
<dbReference type="EMBL" id="CP041372">
    <property type="protein sequence ID" value="QKS70901.1"/>
    <property type="molecule type" value="Genomic_DNA"/>
</dbReference>